<sequence length="329" mass="35126">MTAHVPLSILDLVPVSEGSGVRETLEASFEAVRLADAAGYRRYWFAEHHNSPTFASSATSLLIEHALSLTSTIRVGSGGVMLPNHAPLTVAEQFGTLVQLHGDRVDLGLGRAPGTDPMTARLLRRGASDAQSFADQIYEMQSWFASGDSPRGVSSIVAAGTEVPIWVLGSTTNGASIAGQLGLPFSVASHFAPDELYQALSVYRSSFTTGSPTARLERPQAMVGVSVLVADTDAEAELQYSTHVQMSIGNATGDRRPLQPPRAELPHDGGWRAAQGMLACRAVGSPATVRTRLEELVASTEADELVVVTYAHDPQVRLRSLQLLAELWK</sequence>
<dbReference type="NCBIfam" id="TIGR03558">
    <property type="entry name" value="oxido_grp_1"/>
    <property type="match status" value="1"/>
</dbReference>
<dbReference type="CDD" id="cd00347">
    <property type="entry name" value="Flavin_utilizing_monoxygenases"/>
    <property type="match status" value="1"/>
</dbReference>
<dbReference type="InterPro" id="IPR036661">
    <property type="entry name" value="Luciferase-like_sf"/>
</dbReference>
<dbReference type="InterPro" id="IPR011251">
    <property type="entry name" value="Luciferase-like_dom"/>
</dbReference>
<dbReference type="AlphaFoldDB" id="A0A1G6HSP7"/>
<evidence type="ECO:0000256" key="1">
    <source>
        <dbReference type="ARBA" id="ARBA00007789"/>
    </source>
</evidence>
<comment type="similarity">
    <text evidence="1">To bacterial alkanal monooxygenase alpha and beta chains.</text>
</comment>
<organism evidence="3 4">
    <name type="scientific">Raineyella antarctica</name>
    <dbReference type="NCBI Taxonomy" id="1577474"/>
    <lineage>
        <taxon>Bacteria</taxon>
        <taxon>Bacillati</taxon>
        <taxon>Actinomycetota</taxon>
        <taxon>Actinomycetes</taxon>
        <taxon>Propionibacteriales</taxon>
        <taxon>Propionibacteriaceae</taxon>
        <taxon>Raineyella</taxon>
    </lineage>
</organism>
<gene>
    <name evidence="3" type="ORF">GA0111570_11277</name>
</gene>
<name>A0A1G6HSP7_9ACTN</name>
<dbReference type="PANTHER" id="PTHR30137">
    <property type="entry name" value="LUCIFERASE-LIKE MONOOXYGENASE"/>
    <property type="match status" value="1"/>
</dbReference>
<dbReference type="Pfam" id="PF00296">
    <property type="entry name" value="Bac_luciferase"/>
    <property type="match status" value="1"/>
</dbReference>
<accession>A0A1G6HSP7</accession>
<dbReference type="PANTHER" id="PTHR30137:SF6">
    <property type="entry name" value="LUCIFERASE-LIKE MONOOXYGENASE"/>
    <property type="match status" value="1"/>
</dbReference>
<protein>
    <submittedName>
        <fullName evidence="3">Luciferase family oxidoreductase, group 1</fullName>
    </submittedName>
</protein>
<feature type="domain" description="Luciferase-like" evidence="2">
    <location>
        <begin position="15"/>
        <end position="298"/>
    </location>
</feature>
<dbReference type="GO" id="GO:0005829">
    <property type="term" value="C:cytosol"/>
    <property type="evidence" value="ECO:0007669"/>
    <property type="project" value="TreeGrafter"/>
</dbReference>
<reference evidence="3" key="1">
    <citation type="submission" date="2016-06" db="EMBL/GenBank/DDBJ databases">
        <authorList>
            <person name="Olsen C.W."/>
            <person name="Carey S."/>
            <person name="Hinshaw L."/>
            <person name="Karasin A.I."/>
        </authorList>
    </citation>
    <scope>NUCLEOTIDE SEQUENCE [LARGE SCALE GENOMIC DNA]</scope>
    <source>
        <strain evidence="3">LZ-22</strain>
    </source>
</reference>
<dbReference type="InterPro" id="IPR050766">
    <property type="entry name" value="Bact_Lucif_Oxidored"/>
</dbReference>
<dbReference type="OrthoDB" id="9780518at2"/>
<proteinExistence type="predicted"/>
<dbReference type="SUPFAM" id="SSF51679">
    <property type="entry name" value="Bacterial luciferase-like"/>
    <property type="match status" value="1"/>
</dbReference>
<evidence type="ECO:0000259" key="2">
    <source>
        <dbReference type="Pfam" id="PF00296"/>
    </source>
</evidence>
<evidence type="ECO:0000313" key="3">
    <source>
        <dbReference type="EMBL" id="SDB97204.1"/>
    </source>
</evidence>
<keyword evidence="4" id="KW-1185">Reference proteome</keyword>
<dbReference type="STRING" id="1577474.GA0111570_11277"/>
<evidence type="ECO:0000313" key="4">
    <source>
        <dbReference type="Proteomes" id="UP000199086"/>
    </source>
</evidence>
<dbReference type="GO" id="GO:0016705">
    <property type="term" value="F:oxidoreductase activity, acting on paired donors, with incorporation or reduction of molecular oxygen"/>
    <property type="evidence" value="ECO:0007669"/>
    <property type="project" value="InterPro"/>
</dbReference>
<dbReference type="Proteomes" id="UP000199086">
    <property type="component" value="Unassembled WGS sequence"/>
</dbReference>
<dbReference type="InterPro" id="IPR019949">
    <property type="entry name" value="CmoO-like"/>
</dbReference>
<dbReference type="EMBL" id="FMYF01000012">
    <property type="protein sequence ID" value="SDB97204.1"/>
    <property type="molecule type" value="Genomic_DNA"/>
</dbReference>
<dbReference type="RefSeq" id="WP_092613105.1">
    <property type="nucleotide sequence ID" value="NZ_FMYF01000012.1"/>
</dbReference>
<dbReference type="Gene3D" id="3.20.20.30">
    <property type="entry name" value="Luciferase-like domain"/>
    <property type="match status" value="1"/>
</dbReference>